<dbReference type="EMBL" id="JBHSMF010000003">
    <property type="protein sequence ID" value="MFC5496812.1"/>
    <property type="molecule type" value="Genomic_DNA"/>
</dbReference>
<keyword evidence="5" id="KW-0012">Acyltransferase</keyword>
<sequence length="248" mass="27200">MNNEGVVATRGLSVAWARHGDEVRQAQRLRHAVFAGELGARLQTALPGHDVDRYDDFCEHLLVRDEETGEVIGTYRALTPSQARRAGSTYADSEFDLAPLAPLRSRMLELGRSCVHPQHRRGAVILALWGALAQFMAHNKLDTMIGCASIPLSPGGTAAAGVWNRLRRTHMAASPLRIAPRRPLPLPAERDLQHLDAEPPPLIQGYLRLGARVLGPPAWDPHFNSADLPLLVRLADLPPRYRRGLAAA</sequence>
<dbReference type="Gene3D" id="3.40.630.30">
    <property type="match status" value="1"/>
</dbReference>
<dbReference type="EC" id="2.3.2.30" evidence="7"/>
<evidence type="ECO:0000256" key="3">
    <source>
        <dbReference type="ARBA" id="ARBA00022679"/>
    </source>
</evidence>
<dbReference type="PANTHER" id="PTHR37323:SF1">
    <property type="entry name" value="L-ORNITHINE N(ALPHA)-ACYLTRANSFERASE"/>
    <property type="match status" value="1"/>
</dbReference>
<evidence type="ECO:0000256" key="7">
    <source>
        <dbReference type="ARBA" id="ARBA00039058"/>
    </source>
</evidence>
<dbReference type="Pfam" id="PF13444">
    <property type="entry name" value="Acetyltransf_5"/>
    <property type="match status" value="1"/>
</dbReference>
<keyword evidence="4" id="KW-0443">Lipid metabolism</keyword>
<accession>A0ABW0NA04</accession>
<comment type="pathway">
    <text evidence="1">Lipid metabolism.</text>
</comment>
<name>A0ABW0NA04_9BURK</name>
<evidence type="ECO:0000256" key="1">
    <source>
        <dbReference type="ARBA" id="ARBA00005189"/>
    </source>
</evidence>
<dbReference type="SUPFAM" id="SSF55729">
    <property type="entry name" value="Acyl-CoA N-acyltransferases (Nat)"/>
    <property type="match status" value="1"/>
</dbReference>
<evidence type="ECO:0000256" key="10">
    <source>
        <dbReference type="ARBA" id="ARBA00047785"/>
    </source>
</evidence>
<organism evidence="11 12">
    <name type="scientific">Caenimonas terrae</name>
    <dbReference type="NCBI Taxonomy" id="696074"/>
    <lineage>
        <taxon>Bacteria</taxon>
        <taxon>Pseudomonadati</taxon>
        <taxon>Pseudomonadota</taxon>
        <taxon>Betaproteobacteria</taxon>
        <taxon>Burkholderiales</taxon>
        <taxon>Comamonadaceae</taxon>
        <taxon>Caenimonas</taxon>
    </lineage>
</organism>
<evidence type="ECO:0000256" key="2">
    <source>
        <dbReference type="ARBA" id="ARBA00022516"/>
    </source>
</evidence>
<comment type="function">
    <text evidence="9">Catalyzes the first step in the biosynthesis of ornithine lipids, which are phosphorus-free membrane lipids. Catalyzes the 3-hydroxyacyl-acyl carrier protein-dependent acylation of ornithine to form lyso-ornithine lipid (LOL).</text>
</comment>
<evidence type="ECO:0000256" key="9">
    <source>
        <dbReference type="ARBA" id="ARBA00045724"/>
    </source>
</evidence>
<dbReference type="InterPro" id="IPR052351">
    <property type="entry name" value="Ornithine_N-alpha-AT"/>
</dbReference>
<dbReference type="Proteomes" id="UP001596037">
    <property type="component" value="Unassembled WGS sequence"/>
</dbReference>
<evidence type="ECO:0000256" key="4">
    <source>
        <dbReference type="ARBA" id="ARBA00023098"/>
    </source>
</evidence>
<evidence type="ECO:0000313" key="11">
    <source>
        <dbReference type="EMBL" id="MFC5496812.1"/>
    </source>
</evidence>
<comment type="catalytic activity">
    <reaction evidence="10">
        <text>a (3R)-hydroxyacyl-[ACP] + L-ornithine = a lyso-ornithine lipid + holo-[ACP] + H(+)</text>
        <dbReference type="Rhea" id="RHEA:20633"/>
        <dbReference type="Rhea" id="RHEA-COMP:9685"/>
        <dbReference type="Rhea" id="RHEA-COMP:9945"/>
        <dbReference type="ChEBI" id="CHEBI:15378"/>
        <dbReference type="ChEBI" id="CHEBI:46911"/>
        <dbReference type="ChEBI" id="CHEBI:64479"/>
        <dbReference type="ChEBI" id="CHEBI:78827"/>
        <dbReference type="ChEBI" id="CHEBI:138482"/>
        <dbReference type="EC" id="2.3.2.30"/>
    </reaction>
    <physiologicalReaction direction="left-to-right" evidence="10">
        <dbReference type="Rhea" id="RHEA:20634"/>
    </physiologicalReaction>
</comment>
<reference evidence="12" key="1">
    <citation type="journal article" date="2019" name="Int. J. Syst. Evol. Microbiol.">
        <title>The Global Catalogue of Microorganisms (GCM) 10K type strain sequencing project: providing services to taxonomists for standard genome sequencing and annotation.</title>
        <authorList>
            <consortium name="The Broad Institute Genomics Platform"/>
            <consortium name="The Broad Institute Genome Sequencing Center for Infectious Disease"/>
            <person name="Wu L."/>
            <person name="Ma J."/>
        </authorList>
    </citation>
    <scope>NUCLEOTIDE SEQUENCE [LARGE SCALE GENOMIC DNA]</scope>
    <source>
        <strain evidence="12">CCUG 57401</strain>
    </source>
</reference>
<keyword evidence="3" id="KW-0808">Transferase</keyword>
<evidence type="ECO:0000256" key="5">
    <source>
        <dbReference type="ARBA" id="ARBA00023315"/>
    </source>
</evidence>
<proteinExistence type="inferred from homology"/>
<dbReference type="InterPro" id="IPR016181">
    <property type="entry name" value="Acyl_CoA_acyltransferase"/>
</dbReference>
<dbReference type="RefSeq" id="WP_376848845.1">
    <property type="nucleotide sequence ID" value="NZ_JBHSMF010000003.1"/>
</dbReference>
<evidence type="ECO:0000256" key="6">
    <source>
        <dbReference type="ARBA" id="ARBA00038095"/>
    </source>
</evidence>
<evidence type="ECO:0000313" key="12">
    <source>
        <dbReference type="Proteomes" id="UP001596037"/>
    </source>
</evidence>
<keyword evidence="12" id="KW-1185">Reference proteome</keyword>
<comment type="similarity">
    <text evidence="6">Belongs to the acetyltransferase family. OlsB subfamily.</text>
</comment>
<gene>
    <name evidence="11" type="ORF">ACFPOE_04635</name>
</gene>
<keyword evidence="2" id="KW-0444">Lipid biosynthesis</keyword>
<dbReference type="PANTHER" id="PTHR37323">
    <property type="entry name" value="GCN5-RELATED N-ACETYLTRANSFERASE"/>
    <property type="match status" value="1"/>
</dbReference>
<protein>
    <recommendedName>
        <fullName evidence="8">L-ornithine N(alpha)-acyltransferase</fullName>
        <ecNumber evidence="7">2.3.2.30</ecNumber>
    </recommendedName>
</protein>
<evidence type="ECO:0000256" key="8">
    <source>
        <dbReference type="ARBA" id="ARBA00039866"/>
    </source>
</evidence>
<comment type="caution">
    <text evidence="11">The sequence shown here is derived from an EMBL/GenBank/DDBJ whole genome shotgun (WGS) entry which is preliminary data.</text>
</comment>